<accession>A0A6C0VHS1</accession>
<evidence type="ECO:0000259" key="4">
    <source>
        <dbReference type="Pfam" id="PF04055"/>
    </source>
</evidence>
<dbReference type="GO" id="GO:0003824">
    <property type="term" value="F:catalytic activity"/>
    <property type="evidence" value="ECO:0007669"/>
    <property type="project" value="InterPro"/>
</dbReference>
<feature type="domain" description="Radical SAM core" evidence="4">
    <location>
        <begin position="21"/>
        <end position="177"/>
    </location>
</feature>
<gene>
    <name evidence="5" type="ORF">FQU78_08025</name>
</gene>
<evidence type="ECO:0000313" key="6">
    <source>
        <dbReference type="Proteomes" id="UP000467371"/>
    </source>
</evidence>
<keyword evidence="1" id="KW-0479">Metal-binding</keyword>
<dbReference type="PANTHER" id="PTHR43432">
    <property type="entry name" value="SLR0285 PROTEIN"/>
    <property type="match status" value="1"/>
</dbReference>
<dbReference type="Pfam" id="PF04055">
    <property type="entry name" value="Radical_SAM"/>
    <property type="match status" value="1"/>
</dbReference>
<dbReference type="GO" id="GO:0046872">
    <property type="term" value="F:metal ion binding"/>
    <property type="evidence" value="ECO:0007669"/>
    <property type="project" value="UniProtKB-KW"/>
</dbReference>
<evidence type="ECO:0000256" key="1">
    <source>
        <dbReference type="ARBA" id="ARBA00022723"/>
    </source>
</evidence>
<dbReference type="GO" id="GO:0051536">
    <property type="term" value="F:iron-sulfur cluster binding"/>
    <property type="evidence" value="ECO:0007669"/>
    <property type="project" value="UniProtKB-KW"/>
</dbReference>
<dbReference type="InterPro" id="IPR040086">
    <property type="entry name" value="MJ0683-like"/>
</dbReference>
<dbReference type="PANTHER" id="PTHR43432:SF6">
    <property type="entry name" value="RADICAL SAM CORE DOMAIN-CONTAINING PROTEIN"/>
    <property type="match status" value="1"/>
</dbReference>
<sequence>MTSIIYETTGRAREYSELAANLYRGCSHGCTYCYAPSVIRKRRDDFCEAVVRKDVINKFEQDAISLAKAEEKRSILLSFTTDPYQQLDIKEQLTRKAIEILHFNGLKVSILTKGGKRSERDFDLLAAKPELSEYGVTLVFTDEKLRSKIEPNATPTSERINSLKKAHELGIYTFVSLEPVWFAEQSLELIDLTHDFVDLYKVGKLNYNKQQKNVDWEVFRKEVIKKLRSYNKNYYIKKDLELY</sequence>
<dbReference type="InterPro" id="IPR007197">
    <property type="entry name" value="rSAM"/>
</dbReference>
<organism evidence="5 6">
    <name type="scientific">Methanosarcina mazei</name>
    <name type="common">Methanosarcina frisia</name>
    <dbReference type="NCBI Taxonomy" id="2209"/>
    <lineage>
        <taxon>Archaea</taxon>
        <taxon>Methanobacteriati</taxon>
        <taxon>Methanobacteriota</taxon>
        <taxon>Stenosarchaea group</taxon>
        <taxon>Methanomicrobia</taxon>
        <taxon>Methanosarcinales</taxon>
        <taxon>Methanosarcinaceae</taxon>
        <taxon>Methanosarcina</taxon>
    </lineage>
</organism>
<protein>
    <submittedName>
        <fullName evidence="5">Radical SAM protein</fullName>
    </submittedName>
</protein>
<dbReference type="AlphaFoldDB" id="A0A6C0VHS1"/>
<dbReference type="EMBL" id="CP042908">
    <property type="protein sequence ID" value="QIB91009.1"/>
    <property type="molecule type" value="Genomic_DNA"/>
</dbReference>
<dbReference type="Gene3D" id="3.80.30.30">
    <property type="match status" value="1"/>
</dbReference>
<keyword evidence="3" id="KW-0411">Iron-sulfur</keyword>
<dbReference type="SFLD" id="SFLDS00029">
    <property type="entry name" value="Radical_SAM"/>
    <property type="match status" value="1"/>
</dbReference>
<evidence type="ECO:0000313" key="5">
    <source>
        <dbReference type="EMBL" id="QIB91009.1"/>
    </source>
</evidence>
<dbReference type="InterPro" id="IPR058240">
    <property type="entry name" value="rSAM_sf"/>
</dbReference>
<dbReference type="CDD" id="cd01335">
    <property type="entry name" value="Radical_SAM"/>
    <property type="match status" value="1"/>
</dbReference>
<dbReference type="SFLD" id="SFLDG01084">
    <property type="entry name" value="Uncharacterised_Radical_SAM_Su"/>
    <property type="match status" value="1"/>
</dbReference>
<dbReference type="Proteomes" id="UP000467371">
    <property type="component" value="Chromosome"/>
</dbReference>
<dbReference type="SUPFAM" id="SSF102114">
    <property type="entry name" value="Radical SAM enzymes"/>
    <property type="match status" value="1"/>
</dbReference>
<proteinExistence type="predicted"/>
<name>A0A6C0VHS1_METMZ</name>
<evidence type="ECO:0000256" key="2">
    <source>
        <dbReference type="ARBA" id="ARBA00023004"/>
    </source>
</evidence>
<reference evidence="5 6" key="1">
    <citation type="journal article" date="2020" name="Environ. Microbiol. Rep.">
        <title>Redox cycling of Fe(II) and Fe(III) in magnetite accelerates aceticlastic methanogenesis by Methanosarcina mazei.</title>
        <authorList>
            <person name="Wang H."/>
            <person name="Byrne J.M."/>
            <person name="Liu P."/>
            <person name="Liu J."/>
            <person name="Dong X."/>
            <person name="Lu Y."/>
        </authorList>
    </citation>
    <scope>NUCLEOTIDE SEQUENCE [LARGE SCALE GENOMIC DNA]</scope>
    <source>
        <strain evidence="6">zm-15</strain>
    </source>
</reference>
<keyword evidence="2" id="KW-0408">Iron</keyword>
<evidence type="ECO:0000256" key="3">
    <source>
        <dbReference type="ARBA" id="ARBA00023014"/>
    </source>
</evidence>